<proteinExistence type="predicted"/>
<name>A0A0E9QZH1_ANGAN</name>
<protein>
    <submittedName>
        <fullName evidence="1">Uncharacterized protein</fullName>
    </submittedName>
</protein>
<organism evidence="1">
    <name type="scientific">Anguilla anguilla</name>
    <name type="common">European freshwater eel</name>
    <name type="synonym">Muraena anguilla</name>
    <dbReference type="NCBI Taxonomy" id="7936"/>
    <lineage>
        <taxon>Eukaryota</taxon>
        <taxon>Metazoa</taxon>
        <taxon>Chordata</taxon>
        <taxon>Craniata</taxon>
        <taxon>Vertebrata</taxon>
        <taxon>Euteleostomi</taxon>
        <taxon>Actinopterygii</taxon>
        <taxon>Neopterygii</taxon>
        <taxon>Teleostei</taxon>
        <taxon>Anguilliformes</taxon>
        <taxon>Anguillidae</taxon>
        <taxon>Anguilla</taxon>
    </lineage>
</organism>
<reference evidence="1" key="2">
    <citation type="journal article" date="2015" name="Fish Shellfish Immunol.">
        <title>Early steps in the European eel (Anguilla anguilla)-Vibrio vulnificus interaction in the gills: Role of the RtxA13 toxin.</title>
        <authorList>
            <person name="Callol A."/>
            <person name="Pajuelo D."/>
            <person name="Ebbesson L."/>
            <person name="Teles M."/>
            <person name="MacKenzie S."/>
            <person name="Amaro C."/>
        </authorList>
    </citation>
    <scope>NUCLEOTIDE SEQUENCE</scope>
</reference>
<dbReference type="AlphaFoldDB" id="A0A0E9QZH1"/>
<sequence>MFVNSSTFVFKIARNFSLENRCSTQDFCMT</sequence>
<dbReference type="EMBL" id="GBXM01087089">
    <property type="protein sequence ID" value="JAH21488.1"/>
    <property type="molecule type" value="Transcribed_RNA"/>
</dbReference>
<reference evidence="1" key="1">
    <citation type="submission" date="2014-11" db="EMBL/GenBank/DDBJ databases">
        <authorList>
            <person name="Amaro Gonzalez C."/>
        </authorList>
    </citation>
    <scope>NUCLEOTIDE SEQUENCE</scope>
</reference>
<evidence type="ECO:0000313" key="1">
    <source>
        <dbReference type="EMBL" id="JAH21488.1"/>
    </source>
</evidence>
<accession>A0A0E9QZH1</accession>